<comment type="caution">
    <text evidence="8">The sequence shown here is derived from an EMBL/GenBank/DDBJ whole genome shotgun (WGS) entry which is preliminary data.</text>
</comment>
<dbReference type="PANTHER" id="PTHR32089">
    <property type="entry name" value="METHYL-ACCEPTING CHEMOTAXIS PROTEIN MCPB"/>
    <property type="match status" value="1"/>
</dbReference>
<accession>A0A949TNC7</accession>
<evidence type="ECO:0000256" key="3">
    <source>
        <dbReference type="PROSITE-ProRule" id="PRU00284"/>
    </source>
</evidence>
<dbReference type="Pfam" id="PF00015">
    <property type="entry name" value="MCPsignal"/>
    <property type="match status" value="1"/>
</dbReference>
<evidence type="ECO:0000256" key="1">
    <source>
        <dbReference type="ARBA" id="ARBA00023224"/>
    </source>
</evidence>
<dbReference type="InterPro" id="IPR004089">
    <property type="entry name" value="MCPsignal_dom"/>
</dbReference>
<gene>
    <name evidence="8" type="ORF">I6U48_22010</name>
</gene>
<dbReference type="InterPro" id="IPR003660">
    <property type="entry name" value="HAMP_dom"/>
</dbReference>
<feature type="compositionally biased region" description="Low complexity" evidence="4">
    <location>
        <begin position="513"/>
        <end position="542"/>
    </location>
</feature>
<dbReference type="PROSITE" id="PS50885">
    <property type="entry name" value="HAMP"/>
    <property type="match status" value="1"/>
</dbReference>
<dbReference type="AlphaFoldDB" id="A0A949TNC7"/>
<feature type="domain" description="HAMP" evidence="7">
    <location>
        <begin position="207"/>
        <end position="259"/>
    </location>
</feature>
<evidence type="ECO:0000313" key="8">
    <source>
        <dbReference type="EMBL" id="MBV7275580.1"/>
    </source>
</evidence>
<name>A0A949TNC7_9CLOT</name>
<dbReference type="Pfam" id="PF12729">
    <property type="entry name" value="4HB_MCP_1"/>
    <property type="match status" value="1"/>
</dbReference>
<comment type="similarity">
    <text evidence="2">Belongs to the methyl-accepting chemotaxis (MCP) protein family.</text>
</comment>
<dbReference type="GO" id="GO:0007165">
    <property type="term" value="P:signal transduction"/>
    <property type="evidence" value="ECO:0007669"/>
    <property type="project" value="UniProtKB-KW"/>
</dbReference>
<keyword evidence="9" id="KW-1185">Reference proteome</keyword>
<dbReference type="Proteomes" id="UP000694308">
    <property type="component" value="Unassembled WGS sequence"/>
</dbReference>
<proteinExistence type="inferred from homology"/>
<keyword evidence="5" id="KW-0472">Membrane</keyword>
<dbReference type="RefSeq" id="WP_218322630.1">
    <property type="nucleotide sequence ID" value="NZ_JAEEGC010000129.1"/>
</dbReference>
<evidence type="ECO:0000256" key="4">
    <source>
        <dbReference type="SAM" id="MobiDB-lite"/>
    </source>
</evidence>
<dbReference type="PROSITE" id="PS50111">
    <property type="entry name" value="CHEMOTAXIS_TRANSDUC_2"/>
    <property type="match status" value="1"/>
</dbReference>
<feature type="transmembrane region" description="Helical" evidence="5">
    <location>
        <begin position="13"/>
        <end position="34"/>
    </location>
</feature>
<organism evidence="8 9">
    <name type="scientific">Clostridium thailandense</name>
    <dbReference type="NCBI Taxonomy" id="2794346"/>
    <lineage>
        <taxon>Bacteria</taxon>
        <taxon>Bacillati</taxon>
        <taxon>Bacillota</taxon>
        <taxon>Clostridia</taxon>
        <taxon>Eubacteriales</taxon>
        <taxon>Clostridiaceae</taxon>
        <taxon>Clostridium</taxon>
    </lineage>
</organism>
<evidence type="ECO:0000259" key="7">
    <source>
        <dbReference type="PROSITE" id="PS50885"/>
    </source>
</evidence>
<evidence type="ECO:0000256" key="5">
    <source>
        <dbReference type="SAM" id="Phobius"/>
    </source>
</evidence>
<sequence>MIAALKNFKLKNLVISLTISAIISTLIVGTFGYFNMRSLNKQVGEMYTDYLIPVADIGNIRANFWQIKIEVLSSTANSDFSSKVKPYRDNMSKYLSDLEKTKMDEQETKDLSDFKSGYSFFSNFWDQTTTGASKIDSSQNNFSIAQVQEQETKIETSLKNLQTHSEELALKNKQICAEAYKASERLMLIIFALSLAIFTMIAYIIILVINKSSKEMVTILQQVAEGDFSIKLNSNEKNEFGLMNSALEKTILNVSDMIKSVKDTANNVRGQAKSLSSVSEELASSSENVTLCVEEVSKSNEAQSGELLDINSELNEFANKIQNIVNSIKSIDSNSRTINSMANESDSKLAALIEYVNDLIISFRDFTGKMNILGVKIGKINDITSYINNISEQTNLLALNAAIEAARAGEQGKGFSVVAEEIRKLAEESKGSTENISKLTADIKNDTSEIITMTNSVNTKLVEQSNVITTSLDSFKQIISAVELIIPEINEVTVSVSDLDEEKNNVTEKVSNTSSLSEEISAASEEMVASSEELSSSTSEVAKSASILSSSTEEIISSVNRFRLQEP</sequence>
<dbReference type="GO" id="GO:0016020">
    <property type="term" value="C:membrane"/>
    <property type="evidence" value="ECO:0007669"/>
    <property type="project" value="InterPro"/>
</dbReference>
<dbReference type="EMBL" id="JAEEGC010000129">
    <property type="protein sequence ID" value="MBV7275580.1"/>
    <property type="molecule type" value="Genomic_DNA"/>
</dbReference>
<keyword evidence="5" id="KW-1133">Transmembrane helix</keyword>
<feature type="region of interest" description="Disordered" evidence="4">
    <location>
        <begin position="507"/>
        <end position="542"/>
    </location>
</feature>
<evidence type="ECO:0000259" key="6">
    <source>
        <dbReference type="PROSITE" id="PS50111"/>
    </source>
</evidence>
<keyword evidence="1 3" id="KW-0807">Transducer</keyword>
<reference evidence="8" key="1">
    <citation type="submission" date="2020-12" db="EMBL/GenBank/DDBJ databases">
        <title>Clostridium thailandense sp. nov., a novel acetogenic bacterium isolated from peat land soil in Thailand.</title>
        <authorList>
            <person name="Chaikitkaew S."/>
            <person name="Birkeland N.K."/>
        </authorList>
    </citation>
    <scope>NUCLEOTIDE SEQUENCE</scope>
    <source>
        <strain evidence="8">PL3</strain>
    </source>
</reference>
<feature type="domain" description="Methyl-accepting transducer" evidence="6">
    <location>
        <begin position="278"/>
        <end position="542"/>
    </location>
</feature>
<evidence type="ECO:0000313" key="9">
    <source>
        <dbReference type="Proteomes" id="UP000694308"/>
    </source>
</evidence>
<dbReference type="InterPro" id="IPR024478">
    <property type="entry name" value="HlyB_4HB_MCP"/>
</dbReference>
<protein>
    <submittedName>
        <fullName evidence="8">Methyl-accepting chemotaxis protein</fullName>
    </submittedName>
</protein>
<feature type="transmembrane region" description="Helical" evidence="5">
    <location>
        <begin position="186"/>
        <end position="209"/>
    </location>
</feature>
<evidence type="ECO:0000256" key="2">
    <source>
        <dbReference type="ARBA" id="ARBA00029447"/>
    </source>
</evidence>
<dbReference type="SMART" id="SM00283">
    <property type="entry name" value="MA"/>
    <property type="match status" value="1"/>
</dbReference>
<dbReference type="PANTHER" id="PTHR32089:SF112">
    <property type="entry name" value="LYSOZYME-LIKE PROTEIN-RELATED"/>
    <property type="match status" value="1"/>
</dbReference>
<keyword evidence="5" id="KW-0812">Transmembrane</keyword>